<evidence type="ECO:0000313" key="8">
    <source>
        <dbReference type="Proteomes" id="UP000027135"/>
    </source>
</evidence>
<dbReference type="eggNOG" id="KOG3882">
    <property type="taxonomic scope" value="Eukaryota"/>
</dbReference>
<organism evidence="7 8">
    <name type="scientific">Zootermopsis nevadensis</name>
    <name type="common">Dampwood termite</name>
    <dbReference type="NCBI Taxonomy" id="136037"/>
    <lineage>
        <taxon>Eukaryota</taxon>
        <taxon>Metazoa</taxon>
        <taxon>Ecdysozoa</taxon>
        <taxon>Arthropoda</taxon>
        <taxon>Hexapoda</taxon>
        <taxon>Insecta</taxon>
        <taxon>Pterygota</taxon>
        <taxon>Neoptera</taxon>
        <taxon>Polyneoptera</taxon>
        <taxon>Dictyoptera</taxon>
        <taxon>Blattodea</taxon>
        <taxon>Blattoidea</taxon>
        <taxon>Termitoidae</taxon>
        <taxon>Termopsidae</taxon>
        <taxon>Zootermopsis</taxon>
    </lineage>
</organism>
<comment type="caution">
    <text evidence="6">Lacks conserved residue(s) required for the propagation of feature annotation.</text>
</comment>
<dbReference type="InParanoid" id="A0A067QKW4"/>
<dbReference type="PIRSF" id="PIRSF002419">
    <property type="entry name" value="Tetraspanin"/>
    <property type="match status" value="1"/>
</dbReference>
<dbReference type="Proteomes" id="UP000027135">
    <property type="component" value="Unassembled WGS sequence"/>
</dbReference>
<dbReference type="OMA" id="LNCCGMT"/>
<evidence type="ECO:0000256" key="1">
    <source>
        <dbReference type="ARBA" id="ARBA00004141"/>
    </source>
</evidence>
<feature type="transmembrane region" description="Helical" evidence="6">
    <location>
        <begin position="221"/>
        <end position="244"/>
    </location>
</feature>
<keyword evidence="4 6" id="KW-1133">Transmembrane helix</keyword>
<dbReference type="STRING" id="136037.A0A067QKW4"/>
<evidence type="ECO:0000313" key="7">
    <source>
        <dbReference type="EMBL" id="KDR08608.1"/>
    </source>
</evidence>
<feature type="transmembrane region" description="Helical" evidence="6">
    <location>
        <begin position="38"/>
        <end position="60"/>
    </location>
</feature>
<proteinExistence type="inferred from homology"/>
<evidence type="ECO:0000256" key="2">
    <source>
        <dbReference type="ARBA" id="ARBA00006840"/>
    </source>
</evidence>
<dbReference type="SUPFAM" id="SSF48652">
    <property type="entry name" value="Tetraspanin"/>
    <property type="match status" value="1"/>
</dbReference>
<dbReference type="PANTHER" id="PTHR19282:SF551">
    <property type="entry name" value="RE08073P-RELATED"/>
    <property type="match status" value="1"/>
</dbReference>
<keyword evidence="8" id="KW-1185">Reference proteome</keyword>
<evidence type="ECO:0000256" key="6">
    <source>
        <dbReference type="RuleBase" id="RU361218"/>
    </source>
</evidence>
<dbReference type="PANTHER" id="PTHR19282">
    <property type="entry name" value="TETRASPANIN"/>
    <property type="match status" value="1"/>
</dbReference>
<dbReference type="InterPro" id="IPR018499">
    <property type="entry name" value="Tetraspanin/Peripherin"/>
</dbReference>
<sequence>LSFQLVGLAVIVLSVWMLTDTAFYVSVASGESSYYTGIYIFLATGALMFIVGFLGCCGAYRESPCMLVSVSIAIHDGRVVPVCFSNCVYIKFGLKSVHNSDKLEVYVKDAVRSTVQQEYGVVDTRTKTFDAIQEGLHCCGATGPQDWAGSEYNKAGKTAFNVLVSSVVQVYNIPTSCCRQGTSEEFCKTAVKAGIAAQLSTAVYSEGCIDKLIHTLKKHMSIVVGVGIAIIIIECLGLIFSLILCCEIRTMDRYKA</sequence>
<dbReference type="InterPro" id="IPR008952">
    <property type="entry name" value="Tetraspanin_EC2_sf"/>
</dbReference>
<protein>
    <recommendedName>
        <fullName evidence="6">Tetraspanin</fullName>
    </recommendedName>
</protein>
<feature type="transmembrane region" description="Helical" evidence="6">
    <location>
        <begin position="5"/>
        <end position="26"/>
    </location>
</feature>
<dbReference type="PROSITE" id="PS00421">
    <property type="entry name" value="TM4_1"/>
    <property type="match status" value="1"/>
</dbReference>
<evidence type="ECO:0000256" key="5">
    <source>
        <dbReference type="ARBA" id="ARBA00023136"/>
    </source>
</evidence>
<dbReference type="EMBL" id="KK853314">
    <property type="protein sequence ID" value="KDR08608.1"/>
    <property type="molecule type" value="Genomic_DNA"/>
</dbReference>
<dbReference type="InterPro" id="IPR018503">
    <property type="entry name" value="Tetraspanin_CS"/>
</dbReference>
<accession>A0A067QKW4</accession>
<dbReference type="InterPro" id="IPR000301">
    <property type="entry name" value="Tetraspanin_animals"/>
</dbReference>
<keyword evidence="5 6" id="KW-0472">Membrane</keyword>
<dbReference type="GO" id="GO:0005886">
    <property type="term" value="C:plasma membrane"/>
    <property type="evidence" value="ECO:0007669"/>
    <property type="project" value="TreeGrafter"/>
</dbReference>
<dbReference type="Gene3D" id="1.10.1450.10">
    <property type="entry name" value="Tetraspanin"/>
    <property type="match status" value="1"/>
</dbReference>
<gene>
    <name evidence="7" type="ORF">L798_01751</name>
</gene>
<feature type="non-terminal residue" evidence="7">
    <location>
        <position position="1"/>
    </location>
</feature>
<evidence type="ECO:0000256" key="3">
    <source>
        <dbReference type="ARBA" id="ARBA00022692"/>
    </source>
</evidence>
<evidence type="ECO:0000256" key="4">
    <source>
        <dbReference type="ARBA" id="ARBA00022989"/>
    </source>
</evidence>
<dbReference type="AlphaFoldDB" id="A0A067QKW4"/>
<comment type="similarity">
    <text evidence="2 6">Belongs to the tetraspanin (TM4SF) family.</text>
</comment>
<name>A0A067QKW4_ZOONE</name>
<dbReference type="PRINTS" id="PR00259">
    <property type="entry name" value="TMFOUR"/>
</dbReference>
<keyword evidence="3 6" id="KW-0812">Transmembrane</keyword>
<comment type="subcellular location">
    <subcellularLocation>
        <location evidence="1 6">Membrane</location>
        <topology evidence="1 6">Multi-pass membrane protein</topology>
    </subcellularLocation>
</comment>
<dbReference type="Pfam" id="PF00335">
    <property type="entry name" value="Tetraspanin"/>
    <property type="match status" value="1"/>
</dbReference>
<reference evidence="7 8" key="1">
    <citation type="journal article" date="2014" name="Nat. Commun.">
        <title>Molecular traces of alternative social organization in a termite genome.</title>
        <authorList>
            <person name="Terrapon N."/>
            <person name="Li C."/>
            <person name="Robertson H.M."/>
            <person name="Ji L."/>
            <person name="Meng X."/>
            <person name="Booth W."/>
            <person name="Chen Z."/>
            <person name="Childers C.P."/>
            <person name="Glastad K.M."/>
            <person name="Gokhale K."/>
            <person name="Gowin J."/>
            <person name="Gronenberg W."/>
            <person name="Hermansen R.A."/>
            <person name="Hu H."/>
            <person name="Hunt B.G."/>
            <person name="Huylmans A.K."/>
            <person name="Khalil S.M."/>
            <person name="Mitchell R.D."/>
            <person name="Munoz-Torres M.C."/>
            <person name="Mustard J.A."/>
            <person name="Pan H."/>
            <person name="Reese J.T."/>
            <person name="Scharf M.E."/>
            <person name="Sun F."/>
            <person name="Vogel H."/>
            <person name="Xiao J."/>
            <person name="Yang W."/>
            <person name="Yang Z."/>
            <person name="Yang Z."/>
            <person name="Zhou J."/>
            <person name="Zhu J."/>
            <person name="Brent C.S."/>
            <person name="Elsik C.G."/>
            <person name="Goodisman M.A."/>
            <person name="Liberles D.A."/>
            <person name="Roe R.M."/>
            <person name="Vargo E.L."/>
            <person name="Vilcinskas A."/>
            <person name="Wang J."/>
            <person name="Bornberg-Bauer E."/>
            <person name="Korb J."/>
            <person name="Zhang G."/>
            <person name="Liebig J."/>
        </authorList>
    </citation>
    <scope>NUCLEOTIDE SEQUENCE [LARGE SCALE GENOMIC DNA]</scope>
    <source>
        <tissue evidence="7">Whole organism</tissue>
    </source>
</reference>
<dbReference type="FunCoup" id="A0A067QKW4">
    <property type="interactions" value="232"/>
</dbReference>